<reference evidence="1" key="1">
    <citation type="journal article" date="2022" name="Int. J. Mol. Sci.">
        <title>Draft Genome of Tanacetum Coccineum: Genomic Comparison of Closely Related Tanacetum-Family Plants.</title>
        <authorList>
            <person name="Yamashiro T."/>
            <person name="Shiraishi A."/>
            <person name="Nakayama K."/>
            <person name="Satake H."/>
        </authorList>
    </citation>
    <scope>NUCLEOTIDE SEQUENCE</scope>
</reference>
<dbReference type="EMBL" id="BQNB010009466">
    <property type="protein sequence ID" value="GJS63924.1"/>
    <property type="molecule type" value="Genomic_DNA"/>
</dbReference>
<comment type="caution">
    <text evidence="1">The sequence shown here is derived from an EMBL/GenBank/DDBJ whole genome shotgun (WGS) entry which is preliminary data.</text>
</comment>
<evidence type="ECO:0000313" key="1">
    <source>
        <dbReference type="EMBL" id="GJS63924.1"/>
    </source>
</evidence>
<accession>A0ABQ4XF83</accession>
<evidence type="ECO:0000313" key="2">
    <source>
        <dbReference type="Proteomes" id="UP001151760"/>
    </source>
</evidence>
<keyword evidence="2" id="KW-1185">Reference proteome</keyword>
<dbReference type="Proteomes" id="UP001151760">
    <property type="component" value="Unassembled WGS sequence"/>
</dbReference>
<name>A0ABQ4XF83_9ASTR</name>
<protein>
    <submittedName>
        <fullName evidence="1">Uncharacterized protein</fullName>
    </submittedName>
</protein>
<reference evidence="1" key="2">
    <citation type="submission" date="2022-01" db="EMBL/GenBank/DDBJ databases">
        <authorList>
            <person name="Yamashiro T."/>
            <person name="Shiraishi A."/>
            <person name="Satake H."/>
            <person name="Nakayama K."/>
        </authorList>
    </citation>
    <scope>NUCLEOTIDE SEQUENCE</scope>
</reference>
<gene>
    <name evidence="1" type="ORF">Tco_0678488</name>
</gene>
<sequence>MDTAYGSSLIRRIRNWSNALSCEVLALIRRISFVGYGSVETALRVSIDDVRIFEMTASEIWYTAQGVVKLLVEVITTTASSFGAAAWGIPYTQIDINYAAGGNLWRLSAEEAWKTIEDCAQCDKQ</sequence>
<proteinExistence type="predicted"/>
<organism evidence="1 2">
    <name type="scientific">Tanacetum coccineum</name>
    <dbReference type="NCBI Taxonomy" id="301880"/>
    <lineage>
        <taxon>Eukaryota</taxon>
        <taxon>Viridiplantae</taxon>
        <taxon>Streptophyta</taxon>
        <taxon>Embryophyta</taxon>
        <taxon>Tracheophyta</taxon>
        <taxon>Spermatophyta</taxon>
        <taxon>Magnoliopsida</taxon>
        <taxon>eudicotyledons</taxon>
        <taxon>Gunneridae</taxon>
        <taxon>Pentapetalae</taxon>
        <taxon>asterids</taxon>
        <taxon>campanulids</taxon>
        <taxon>Asterales</taxon>
        <taxon>Asteraceae</taxon>
        <taxon>Asteroideae</taxon>
        <taxon>Anthemideae</taxon>
        <taxon>Anthemidinae</taxon>
        <taxon>Tanacetum</taxon>
    </lineage>
</organism>